<dbReference type="GO" id="GO:0030975">
    <property type="term" value="F:thiamine binding"/>
    <property type="evidence" value="ECO:0007669"/>
    <property type="project" value="InterPro"/>
</dbReference>
<accession>A0A159Z7P6</accession>
<dbReference type="CDD" id="cd13545">
    <property type="entry name" value="PBP2_TbpA"/>
    <property type="match status" value="1"/>
</dbReference>
<evidence type="ECO:0000256" key="4">
    <source>
        <dbReference type="ARBA" id="ARBA00022729"/>
    </source>
</evidence>
<dbReference type="SUPFAM" id="SSF53850">
    <property type="entry name" value="Periplasmic binding protein-like II"/>
    <property type="match status" value="1"/>
</dbReference>
<dbReference type="OrthoDB" id="8013425at2"/>
<evidence type="ECO:0000313" key="8">
    <source>
        <dbReference type="Proteomes" id="UP000076128"/>
    </source>
</evidence>
<evidence type="ECO:0000256" key="3">
    <source>
        <dbReference type="ARBA" id="ARBA00022448"/>
    </source>
</evidence>
<dbReference type="AlphaFoldDB" id="A0A159Z7P6"/>
<evidence type="ECO:0000256" key="1">
    <source>
        <dbReference type="ARBA" id="ARBA00004418"/>
    </source>
</evidence>
<keyword evidence="5" id="KW-0574">Periplasm</keyword>
<dbReference type="Gene3D" id="3.40.190.10">
    <property type="entry name" value="Periplasmic binding protein-like II"/>
    <property type="match status" value="2"/>
</dbReference>
<evidence type="ECO:0000256" key="6">
    <source>
        <dbReference type="SAM" id="SignalP"/>
    </source>
</evidence>
<dbReference type="InterPro" id="IPR006061">
    <property type="entry name" value="SBP_1_CS"/>
</dbReference>
<dbReference type="PANTHER" id="PTHR30006">
    <property type="entry name" value="THIAMINE-BINDING PERIPLASMIC PROTEIN-RELATED"/>
    <property type="match status" value="1"/>
</dbReference>
<keyword evidence="4 6" id="KW-0732">Signal</keyword>
<evidence type="ECO:0000256" key="2">
    <source>
        <dbReference type="ARBA" id="ARBA00008520"/>
    </source>
</evidence>
<gene>
    <name evidence="7" type="ORF">AKL17_4253</name>
</gene>
<dbReference type="NCBIfam" id="TIGR01254">
    <property type="entry name" value="sfuA"/>
    <property type="match status" value="1"/>
</dbReference>
<proteinExistence type="inferred from homology"/>
<dbReference type="RefSeq" id="WP_066817001.1">
    <property type="nucleotide sequence ID" value="NZ_CP012661.1"/>
</dbReference>
<dbReference type="InterPro" id="IPR006059">
    <property type="entry name" value="SBP"/>
</dbReference>
<dbReference type="PANTHER" id="PTHR30006:SF3">
    <property type="entry name" value="THIAMINE-BINDING PERIPLASMIC PROTEIN"/>
    <property type="match status" value="1"/>
</dbReference>
<dbReference type="EMBL" id="CP012661">
    <property type="protein sequence ID" value="AMY71466.1"/>
    <property type="molecule type" value="Genomic_DNA"/>
</dbReference>
<comment type="subcellular location">
    <subcellularLocation>
        <location evidence="1">Periplasm</location>
    </subcellularLocation>
</comment>
<evidence type="ECO:0000313" key="7">
    <source>
        <dbReference type="EMBL" id="AMY71466.1"/>
    </source>
</evidence>
<dbReference type="KEGG" id="daa:AKL17_4253"/>
<dbReference type="GO" id="GO:0030288">
    <property type="term" value="C:outer membrane-bounded periplasmic space"/>
    <property type="evidence" value="ECO:0007669"/>
    <property type="project" value="TreeGrafter"/>
</dbReference>
<dbReference type="GO" id="GO:0055085">
    <property type="term" value="P:transmembrane transport"/>
    <property type="evidence" value="ECO:0007669"/>
    <property type="project" value="InterPro"/>
</dbReference>
<dbReference type="GO" id="GO:0030976">
    <property type="term" value="F:thiamine pyrophosphate binding"/>
    <property type="evidence" value="ECO:0007669"/>
    <property type="project" value="TreeGrafter"/>
</dbReference>
<dbReference type="Pfam" id="PF01547">
    <property type="entry name" value="SBP_bac_1"/>
    <property type="match status" value="1"/>
</dbReference>
<reference evidence="7 8" key="1">
    <citation type="submission" date="2015-09" db="EMBL/GenBank/DDBJ databases">
        <title>Complete genome sequence of Defluviimonas alba cai42t isolated from an oilfield in Xinjiang.</title>
        <authorList>
            <person name="Geng S."/>
            <person name="Pan X."/>
            <person name="Wu X."/>
        </authorList>
    </citation>
    <scope>NUCLEOTIDE SEQUENCE [LARGE SCALE GENOMIC DNA]</scope>
    <source>
        <strain evidence="8">cai42</strain>
    </source>
</reference>
<dbReference type="InterPro" id="IPR005948">
    <property type="entry name" value="ThiB-like"/>
</dbReference>
<dbReference type="PROSITE" id="PS01037">
    <property type="entry name" value="SBP_BACTERIAL_1"/>
    <property type="match status" value="1"/>
</dbReference>
<name>A0A159Z7P6_9RHOB</name>
<keyword evidence="3" id="KW-0813">Transport</keyword>
<dbReference type="GO" id="GO:0015888">
    <property type="term" value="P:thiamine transport"/>
    <property type="evidence" value="ECO:0007669"/>
    <property type="project" value="InterPro"/>
</dbReference>
<dbReference type="STRING" id="1335048.AKL17_4253"/>
<feature type="signal peptide" evidence="6">
    <location>
        <begin position="1"/>
        <end position="18"/>
    </location>
</feature>
<sequence>MRHFLTAAGILSASLAAAEGAPAKPALTVYAPDYFASDWGPGPQIEADFEAICGCDLQFSTGDVLGRLRVEGAGTEADAIIGLNTDATARARATGLFAPHGQDTSELTMPVAWEDAVFLPFNWGETAFVYDETRLPNPPASFEALLDAPESLKIVIQDPRSSGSGLALLLWVKAVYGDEAPEVWARLKPKILTVTKGWSESYGMFTAGEADMVLSYTTSPAYHLIAEEDATKKAAIFPEGHYFMVELAAQLAGTDQPELAQDFMDFILSDSFQSKIATGNWSYPAKLDPARLPPGFAALPRPEKTLFYTETEAEALRAAALAEWLEVMSQ</sequence>
<dbReference type="PATRIC" id="fig|1335048.3.peg.4420"/>
<organism evidence="7 8">
    <name type="scientific">Frigidibacter mobilis</name>
    <dbReference type="NCBI Taxonomy" id="1335048"/>
    <lineage>
        <taxon>Bacteria</taxon>
        <taxon>Pseudomonadati</taxon>
        <taxon>Pseudomonadota</taxon>
        <taxon>Alphaproteobacteria</taxon>
        <taxon>Rhodobacterales</taxon>
        <taxon>Paracoccaceae</taxon>
        <taxon>Frigidibacter</taxon>
    </lineage>
</organism>
<evidence type="ECO:0000256" key="5">
    <source>
        <dbReference type="ARBA" id="ARBA00022764"/>
    </source>
</evidence>
<protein>
    <submittedName>
        <fullName evidence="7">Thiamine ABC transporter periplasmic thiamin-binding protein</fullName>
    </submittedName>
</protein>
<keyword evidence="8" id="KW-1185">Reference proteome</keyword>
<comment type="similarity">
    <text evidence="2">Belongs to the bacterial solute-binding protein 1 family.</text>
</comment>
<feature type="chain" id="PRO_5007812073" evidence="6">
    <location>
        <begin position="19"/>
        <end position="330"/>
    </location>
</feature>
<dbReference type="Proteomes" id="UP000076128">
    <property type="component" value="Chromosome"/>
</dbReference>